<dbReference type="GO" id="GO:0042802">
    <property type="term" value="F:identical protein binding"/>
    <property type="evidence" value="ECO:0007669"/>
    <property type="project" value="UniProtKB-ARBA"/>
</dbReference>
<keyword evidence="10" id="KW-0804">Transcription</keyword>
<reference evidence="15 16" key="1">
    <citation type="submission" date="2020-11" db="EMBL/GenBank/DDBJ databases">
        <authorList>
            <person name="Wallbank WR R."/>
            <person name="Pardo Diaz C."/>
            <person name="Kozak K."/>
            <person name="Martin S."/>
            <person name="Jiggins C."/>
            <person name="Moest M."/>
            <person name="Warren A I."/>
            <person name="Generalovic N T."/>
            <person name="Byers J.R.P. K."/>
            <person name="Montejo-Kovacevich G."/>
            <person name="Yen C E."/>
        </authorList>
    </citation>
    <scope>NUCLEOTIDE SEQUENCE [LARGE SCALE GENOMIC DNA]</scope>
</reference>
<feature type="domain" description="C2H2-type" evidence="14">
    <location>
        <begin position="187"/>
        <end position="215"/>
    </location>
</feature>
<evidence type="ECO:0000256" key="7">
    <source>
        <dbReference type="ARBA" id="ARBA00022833"/>
    </source>
</evidence>
<dbReference type="GO" id="GO:0003677">
    <property type="term" value="F:DNA binding"/>
    <property type="evidence" value="ECO:0007669"/>
    <property type="project" value="UniProtKB-KW"/>
</dbReference>
<keyword evidence="5" id="KW-0677">Repeat</keyword>
<feature type="domain" description="C2H2-type" evidence="14">
    <location>
        <begin position="306"/>
        <end position="333"/>
    </location>
</feature>
<dbReference type="FunFam" id="3.30.160.60:FF:000706">
    <property type="entry name" value="Zinc finger protein"/>
    <property type="match status" value="1"/>
</dbReference>
<dbReference type="FunFam" id="3.30.160.60:FF:000446">
    <property type="entry name" value="Zinc finger protein"/>
    <property type="match status" value="1"/>
</dbReference>
<evidence type="ECO:0000259" key="14">
    <source>
        <dbReference type="PROSITE" id="PS50157"/>
    </source>
</evidence>
<dbReference type="SMART" id="SM00355">
    <property type="entry name" value="ZnF_C2H2"/>
    <property type="match status" value="10"/>
</dbReference>
<feature type="compositionally biased region" description="Low complexity" evidence="13">
    <location>
        <begin position="102"/>
        <end position="119"/>
    </location>
</feature>
<dbReference type="PROSITE" id="PS50157">
    <property type="entry name" value="ZINC_FINGER_C2H2_2"/>
    <property type="match status" value="9"/>
</dbReference>
<evidence type="ECO:0000256" key="6">
    <source>
        <dbReference type="ARBA" id="ARBA00022771"/>
    </source>
</evidence>
<feature type="compositionally biased region" description="Acidic residues" evidence="13">
    <location>
        <begin position="131"/>
        <end position="150"/>
    </location>
</feature>
<evidence type="ECO:0000256" key="9">
    <source>
        <dbReference type="ARBA" id="ARBA00023125"/>
    </source>
</evidence>
<feature type="domain" description="C2H2-type" evidence="14">
    <location>
        <begin position="362"/>
        <end position="389"/>
    </location>
</feature>
<accession>A0A7R8YWN8</accession>
<dbReference type="SUPFAM" id="SSF57667">
    <property type="entry name" value="beta-beta-alpha zinc fingers"/>
    <property type="match status" value="4"/>
</dbReference>
<dbReference type="Gene3D" id="3.30.160.60">
    <property type="entry name" value="Classic Zinc Finger"/>
    <property type="match status" value="8"/>
</dbReference>
<feature type="region of interest" description="Disordered" evidence="13">
    <location>
        <begin position="100"/>
        <end position="184"/>
    </location>
</feature>
<comment type="function">
    <text evidence="1">May be involved in transcriptional regulation.</text>
</comment>
<dbReference type="Pfam" id="PF00096">
    <property type="entry name" value="zf-C2H2"/>
    <property type="match status" value="7"/>
</dbReference>
<dbReference type="AlphaFoldDB" id="A0A7R8YWN8"/>
<feature type="domain" description="C2H2-type" evidence="14">
    <location>
        <begin position="222"/>
        <end position="249"/>
    </location>
</feature>
<dbReference type="PROSITE" id="PS00028">
    <property type="entry name" value="ZINC_FINGER_C2H2_1"/>
    <property type="match status" value="10"/>
</dbReference>
<dbReference type="PANTHER" id="PTHR24394:SF29">
    <property type="entry name" value="MYONEURIN"/>
    <property type="match status" value="1"/>
</dbReference>
<evidence type="ECO:0000256" key="4">
    <source>
        <dbReference type="ARBA" id="ARBA00022723"/>
    </source>
</evidence>
<feature type="domain" description="C2H2-type" evidence="14">
    <location>
        <begin position="418"/>
        <end position="445"/>
    </location>
</feature>
<dbReference type="InterPro" id="IPR013087">
    <property type="entry name" value="Znf_C2H2_type"/>
</dbReference>
<dbReference type="FunFam" id="3.30.160.60:FF:000508">
    <property type="entry name" value="Myeloid zinc finger 1"/>
    <property type="match status" value="1"/>
</dbReference>
<keyword evidence="4" id="KW-0479">Metal-binding</keyword>
<protein>
    <recommendedName>
        <fullName evidence="14">C2H2-type domain-containing protein</fullName>
    </recommendedName>
</protein>
<evidence type="ECO:0000256" key="12">
    <source>
        <dbReference type="PROSITE-ProRule" id="PRU00042"/>
    </source>
</evidence>
<dbReference type="GO" id="GO:0005634">
    <property type="term" value="C:nucleus"/>
    <property type="evidence" value="ECO:0007669"/>
    <property type="project" value="UniProtKB-SubCell"/>
</dbReference>
<dbReference type="OrthoDB" id="6077919at2759"/>
<keyword evidence="9" id="KW-0238">DNA-binding</keyword>
<comment type="similarity">
    <text evidence="3">Belongs to the krueppel C2H2-type zinc-finger protein family.</text>
</comment>
<evidence type="ECO:0000313" key="15">
    <source>
        <dbReference type="EMBL" id="CAD7087001.1"/>
    </source>
</evidence>
<keyword evidence="16" id="KW-1185">Reference proteome</keyword>
<proteinExistence type="inferred from homology"/>
<evidence type="ECO:0000256" key="10">
    <source>
        <dbReference type="ARBA" id="ARBA00023163"/>
    </source>
</evidence>
<evidence type="ECO:0000256" key="3">
    <source>
        <dbReference type="ARBA" id="ARBA00006991"/>
    </source>
</evidence>
<dbReference type="InParanoid" id="A0A7R8YWN8"/>
<dbReference type="InterPro" id="IPR036236">
    <property type="entry name" value="Znf_C2H2_sf"/>
</dbReference>
<dbReference type="Proteomes" id="UP000594454">
    <property type="component" value="Chromosome 4"/>
</dbReference>
<evidence type="ECO:0000256" key="5">
    <source>
        <dbReference type="ARBA" id="ARBA00022737"/>
    </source>
</evidence>
<feature type="domain" description="C2H2-type" evidence="14">
    <location>
        <begin position="278"/>
        <end position="305"/>
    </location>
</feature>
<keyword evidence="6 12" id="KW-0863">Zinc-finger</keyword>
<gene>
    <name evidence="15" type="ORF">HERILL_LOCUS9735</name>
</gene>
<evidence type="ECO:0000256" key="2">
    <source>
        <dbReference type="ARBA" id="ARBA00004123"/>
    </source>
</evidence>
<feature type="domain" description="C2H2-type" evidence="14">
    <location>
        <begin position="390"/>
        <end position="417"/>
    </location>
</feature>
<sequence>MSISGIEFIKAETVEIKEESNLPPAADDDAQNAGYDTLDVRANNTKCGEVFLMDTDKFLLICSFCDELYASMHDFGEHIREKHLNVTVHDEDVLEVKGEDIAPASEPAVEPVEVSVPDVSELEPEISMQDGEGEAIEEMRDDSEGDDEYNPTESDASKDSDPEASGSDYEPKRRSRTRQNREPDPSLFCDKCNRQYKSSITFNRHCKTVHDQNREDKKPENFKCRYCDKEFATEEELSEHKNTHDRFRPFQCPQCPKSFTSSNHRQKHINMHMGYRPYKCTKCPSAFGTECNLRQHMLTHAVAGPLSCEICGKQFIHQSRKDVHMRSHTGEKPFQCEQCGRKFIIRSRLTEHMKRHNNTRNHGCEICGKKFYTNVMLKHHQVAHSNDRPFACTDCGKTFPRKISLKMHRKIHSDVKQYSCNICGKEFRQYAGLYAHRKSHGEKKGLPQTNIAVSDKYTPPTHLLIVHNEDSREGES</sequence>
<keyword evidence="8" id="KW-0805">Transcription regulation</keyword>
<dbReference type="EMBL" id="LR899012">
    <property type="protein sequence ID" value="CAD7087001.1"/>
    <property type="molecule type" value="Genomic_DNA"/>
</dbReference>
<keyword evidence="11" id="KW-0539">Nucleus</keyword>
<organism evidence="15 16">
    <name type="scientific">Hermetia illucens</name>
    <name type="common">Black soldier fly</name>
    <dbReference type="NCBI Taxonomy" id="343691"/>
    <lineage>
        <taxon>Eukaryota</taxon>
        <taxon>Metazoa</taxon>
        <taxon>Ecdysozoa</taxon>
        <taxon>Arthropoda</taxon>
        <taxon>Hexapoda</taxon>
        <taxon>Insecta</taxon>
        <taxon>Pterygota</taxon>
        <taxon>Neoptera</taxon>
        <taxon>Endopterygota</taxon>
        <taxon>Diptera</taxon>
        <taxon>Brachycera</taxon>
        <taxon>Stratiomyomorpha</taxon>
        <taxon>Stratiomyidae</taxon>
        <taxon>Hermetiinae</taxon>
        <taxon>Hermetia</taxon>
    </lineage>
</organism>
<keyword evidence="7" id="KW-0862">Zinc</keyword>
<evidence type="ECO:0000256" key="13">
    <source>
        <dbReference type="SAM" id="MobiDB-lite"/>
    </source>
</evidence>
<evidence type="ECO:0000313" key="16">
    <source>
        <dbReference type="Proteomes" id="UP000594454"/>
    </source>
</evidence>
<evidence type="ECO:0000256" key="1">
    <source>
        <dbReference type="ARBA" id="ARBA00003767"/>
    </source>
</evidence>
<evidence type="ECO:0000256" key="8">
    <source>
        <dbReference type="ARBA" id="ARBA00023015"/>
    </source>
</evidence>
<feature type="domain" description="C2H2-type" evidence="14">
    <location>
        <begin position="334"/>
        <end position="361"/>
    </location>
</feature>
<name>A0A7R8YWN8_HERIL</name>
<evidence type="ECO:0000256" key="11">
    <source>
        <dbReference type="ARBA" id="ARBA00023242"/>
    </source>
</evidence>
<dbReference type="GO" id="GO:0000981">
    <property type="term" value="F:DNA-binding transcription factor activity, RNA polymerase II-specific"/>
    <property type="evidence" value="ECO:0007669"/>
    <property type="project" value="TreeGrafter"/>
</dbReference>
<dbReference type="PANTHER" id="PTHR24394">
    <property type="entry name" value="ZINC FINGER PROTEIN"/>
    <property type="match status" value="1"/>
</dbReference>
<dbReference type="GO" id="GO:0008270">
    <property type="term" value="F:zinc ion binding"/>
    <property type="evidence" value="ECO:0007669"/>
    <property type="project" value="UniProtKB-KW"/>
</dbReference>
<comment type="subcellular location">
    <subcellularLocation>
        <location evidence="2">Nucleus</location>
    </subcellularLocation>
</comment>
<feature type="domain" description="C2H2-type" evidence="14">
    <location>
        <begin position="250"/>
        <end position="277"/>
    </location>
</feature>